<gene>
    <name evidence="1" type="ORF">R3P38DRAFT_3045220</name>
</gene>
<dbReference type="InterPro" id="IPR059179">
    <property type="entry name" value="MLKL-like_MCAfunc"/>
</dbReference>
<sequence>MVDSIEHFTVLLVDIRSATEDITHASRMSRFLRVAHHERKVQDIRTKLDNAYRDFEAASTLRVEFQQSVITVQQEELLRHQKLTGIGVSRVVEVTTELDTKISRIMVYSSVVSLGLFFRMRP</sequence>
<evidence type="ECO:0000313" key="2">
    <source>
        <dbReference type="Proteomes" id="UP001362999"/>
    </source>
</evidence>
<protein>
    <recommendedName>
        <fullName evidence="3">Syntaxin N-terminal domain-containing protein</fullName>
    </recommendedName>
</protein>
<name>A0AAW0A7S7_9AGAR</name>
<dbReference type="AlphaFoldDB" id="A0AAW0A7S7"/>
<organism evidence="1 2">
    <name type="scientific">Favolaschia claudopus</name>
    <dbReference type="NCBI Taxonomy" id="2862362"/>
    <lineage>
        <taxon>Eukaryota</taxon>
        <taxon>Fungi</taxon>
        <taxon>Dikarya</taxon>
        <taxon>Basidiomycota</taxon>
        <taxon>Agaricomycotina</taxon>
        <taxon>Agaricomycetes</taxon>
        <taxon>Agaricomycetidae</taxon>
        <taxon>Agaricales</taxon>
        <taxon>Marasmiineae</taxon>
        <taxon>Mycenaceae</taxon>
        <taxon>Favolaschia</taxon>
    </lineage>
</organism>
<reference evidence="1 2" key="1">
    <citation type="journal article" date="2024" name="J Genomics">
        <title>Draft genome sequencing and assembly of Favolaschia claudopus CIRM-BRFM 2984 isolated from oak limbs.</title>
        <authorList>
            <person name="Navarro D."/>
            <person name="Drula E."/>
            <person name="Chaduli D."/>
            <person name="Cazenave R."/>
            <person name="Ahrendt S."/>
            <person name="Wang J."/>
            <person name="Lipzen A."/>
            <person name="Daum C."/>
            <person name="Barry K."/>
            <person name="Grigoriev I.V."/>
            <person name="Favel A."/>
            <person name="Rosso M.N."/>
            <person name="Martin F."/>
        </authorList>
    </citation>
    <scope>NUCLEOTIDE SEQUENCE [LARGE SCALE GENOMIC DNA]</scope>
    <source>
        <strain evidence="1 2">CIRM-BRFM 2984</strain>
    </source>
</reference>
<dbReference type="EMBL" id="JAWWNJ010000081">
    <property type="protein sequence ID" value="KAK7001882.1"/>
    <property type="molecule type" value="Genomic_DNA"/>
</dbReference>
<keyword evidence="2" id="KW-1185">Reference proteome</keyword>
<accession>A0AAW0A7S7</accession>
<evidence type="ECO:0000313" key="1">
    <source>
        <dbReference type="EMBL" id="KAK7001882.1"/>
    </source>
</evidence>
<comment type="caution">
    <text evidence="1">The sequence shown here is derived from an EMBL/GenBank/DDBJ whole genome shotgun (WGS) entry which is preliminary data.</text>
</comment>
<evidence type="ECO:0008006" key="3">
    <source>
        <dbReference type="Google" id="ProtNLM"/>
    </source>
</evidence>
<dbReference type="Proteomes" id="UP001362999">
    <property type="component" value="Unassembled WGS sequence"/>
</dbReference>
<proteinExistence type="predicted"/>
<dbReference type="CDD" id="cd21037">
    <property type="entry name" value="MLKL_NTD"/>
    <property type="match status" value="1"/>
</dbReference>